<reference evidence="9" key="1">
    <citation type="submission" date="2020-04" db="EMBL/GenBank/DDBJ databases">
        <authorList>
            <person name="Alioto T."/>
            <person name="Alioto T."/>
            <person name="Gomez Garrido J."/>
        </authorList>
    </citation>
    <scope>NUCLEOTIDE SEQUENCE</scope>
    <source>
        <strain evidence="9">A484AB</strain>
    </source>
</reference>
<evidence type="ECO:0000256" key="6">
    <source>
        <dbReference type="ARBA" id="ARBA00023136"/>
    </source>
</evidence>
<dbReference type="SUPFAM" id="SSF81324">
    <property type="entry name" value="Voltage-gated potassium channels"/>
    <property type="match status" value="1"/>
</dbReference>
<comment type="caution">
    <text evidence="9">The sequence shown here is derived from an EMBL/GenBank/DDBJ whole genome shotgun (WGS) entry which is preliminary data.</text>
</comment>
<comment type="caution">
    <text evidence="7">Lacks conserved residue(s) required for the propagation of feature annotation.</text>
</comment>
<evidence type="ECO:0000259" key="8">
    <source>
        <dbReference type="PROSITE" id="PS50095"/>
    </source>
</evidence>
<comment type="subcellular location">
    <subcellularLocation>
        <location evidence="1">Membrane</location>
        <topology evidence="1">Multi-pass membrane protein</topology>
    </subcellularLocation>
</comment>
<keyword evidence="6" id="KW-0472">Membrane</keyword>
<evidence type="ECO:0000256" key="7">
    <source>
        <dbReference type="PROSITE-ProRule" id="PRU00152"/>
    </source>
</evidence>
<dbReference type="Gene3D" id="2.60.220.50">
    <property type="match status" value="1"/>
</dbReference>
<dbReference type="Pfam" id="PF20519">
    <property type="entry name" value="Polycystin_dom"/>
    <property type="match status" value="2"/>
</dbReference>
<dbReference type="InterPro" id="IPR036392">
    <property type="entry name" value="PLAT/LH2_dom_sf"/>
</dbReference>
<evidence type="ECO:0000256" key="4">
    <source>
        <dbReference type="ARBA" id="ARBA00022729"/>
    </source>
</evidence>
<keyword evidence="4" id="KW-0732">Signal</keyword>
<dbReference type="Pfam" id="PF08016">
    <property type="entry name" value="PKD_channel"/>
    <property type="match status" value="1"/>
</dbReference>
<evidence type="ECO:0000256" key="1">
    <source>
        <dbReference type="ARBA" id="ARBA00004141"/>
    </source>
</evidence>
<organism evidence="9 10">
    <name type="scientific">Paramuricea clavata</name>
    <name type="common">Red gorgonian</name>
    <name type="synonym">Violescent sea-whip</name>
    <dbReference type="NCBI Taxonomy" id="317549"/>
    <lineage>
        <taxon>Eukaryota</taxon>
        <taxon>Metazoa</taxon>
        <taxon>Cnidaria</taxon>
        <taxon>Anthozoa</taxon>
        <taxon>Octocorallia</taxon>
        <taxon>Malacalcyonacea</taxon>
        <taxon>Plexauridae</taxon>
        <taxon>Paramuricea</taxon>
    </lineage>
</organism>
<proteinExistence type="inferred from homology"/>
<feature type="domain" description="PLAT" evidence="8">
    <location>
        <begin position="631"/>
        <end position="748"/>
    </location>
</feature>
<dbReference type="GO" id="GO:0050982">
    <property type="term" value="P:detection of mechanical stimulus"/>
    <property type="evidence" value="ECO:0007669"/>
    <property type="project" value="TreeGrafter"/>
</dbReference>
<dbReference type="InterPro" id="IPR001024">
    <property type="entry name" value="PLAT/LH2_dom"/>
</dbReference>
<evidence type="ECO:0000313" key="9">
    <source>
        <dbReference type="EMBL" id="CAB3988025.1"/>
    </source>
</evidence>
<accession>A0A7D9HRH4</accession>
<name>A0A7D9HRH4_PARCT</name>
<gene>
    <name evidence="9" type="ORF">PACLA_8A073964</name>
</gene>
<evidence type="ECO:0000313" key="10">
    <source>
        <dbReference type="Proteomes" id="UP001152795"/>
    </source>
</evidence>
<dbReference type="Pfam" id="PF01825">
    <property type="entry name" value="GPS"/>
    <property type="match status" value="1"/>
</dbReference>
<dbReference type="GO" id="GO:0005262">
    <property type="term" value="F:calcium channel activity"/>
    <property type="evidence" value="ECO:0007669"/>
    <property type="project" value="TreeGrafter"/>
</dbReference>
<dbReference type="Proteomes" id="UP001152795">
    <property type="component" value="Unassembled WGS sequence"/>
</dbReference>
<keyword evidence="3" id="KW-0812">Transmembrane</keyword>
<dbReference type="PANTHER" id="PTHR10877">
    <property type="entry name" value="POLYCYSTIN FAMILY MEMBER"/>
    <property type="match status" value="1"/>
</dbReference>
<dbReference type="EMBL" id="CACRXK020001268">
    <property type="protein sequence ID" value="CAB3988025.1"/>
    <property type="molecule type" value="Genomic_DNA"/>
</dbReference>
<dbReference type="PANTHER" id="PTHR10877:SF150">
    <property type="entry name" value="REJ DOMAIN-CONTAINING PROTEIN"/>
    <property type="match status" value="1"/>
</dbReference>
<protein>
    <submittedName>
        <fullName evidence="9">Polycystic kidney disease 1-like 2</fullName>
    </submittedName>
</protein>
<keyword evidence="5" id="KW-1133">Transmembrane helix</keyword>
<sequence>MADLQNLVTGGESPFAKLNDLGHSGRALSLASSMGAVLNHLSKDAAGNGTNTTLYDKNVSKQIRLQLLTSISQQNTSIVDISSLEQTSATIITLTENTDELVPEAKDAALGICGALTDTLKTLSDNDVGFENVQRGASNLVKILGPMSDSLTNDKAKNSTESNSKVPKQVKFSVGLVDKIQSVLLDNIVTTEGPVNVETDSLSLQVEKVTVQDFGQKKNSLKNSEFKAPSPSALGLEEIAKDPNNTFLHMQPIGIKMAVFNKNPFSWDNTSEKISSNVVDVVLTSTMNISTSNFSEDASIKIARDPSQFPPADSFYLKPNEKNLTSNTKDYLKYHCFTRRGEHTSMNFELHPEEPGIRFKVYLKKGGKPNVKDGDFMHFYEVPDLSYCTVDNEDVFNSKFNKSEGNSSDHVQIESKNCLKDPYTVFVSNVDFNGTGEYCFAIQYIHTVDDTDGDPDSRRRKRSVSCEVGARRVRRSCVIIPPAPPKPTAAPPIEILVADNLGFDGKFFFPNQTPNYNLIMFESSCVHWNVENETWTGEGCRVAPGTNKEKIVCYCNHLTSFGSDLLVAPNPIDFDSVFKNFGSLAENVAVLALISTILGVYIIGVIWARRADKRDLLMVGPTILSKPKGSYHYLITTYTGSRQGAGTTARVVLKMNGDEGDTQPVRLRDRQRPCFQRGQENAFVVSYPQGIGDLTYLQIWHDNTGPSPSWYLSRISIKDLQTGKTWPLFCENWLAVESEDGKVCRILSVANEQEMVSFGHLFSTRAIKGLADDHIWFSIVSRPPTSNFTRVQRLSCALCLLCCTMITSAMFYNMGGQGPSPFAVHIGSLVIDLKPFVIGLQSSIIIVPVNVLLVQIFRNLRPKKTKVGPENSEVHNNVENKIKEDKPQVRKGKLPHWFIYPAYALCYLASAASIFFTLLYSIQWGKETSTEWVIAMVTSFFQSVLLLQPVKVVVVAVVFALIIKKPSDTEEESNDVPLVERKVKKGGAPKKMKKYYSPPNPAKLRKAREKRLKELKMNAALKEIFAFFVFLILLMDVAQYHRDPNTFFLTKTLSETFDEVDDYSIDLAAVSDTDSLWMWSRETLIPGLYATEWYNGKKMKKGWLANMEIYLVGVPRVRTLRVEEDSCTMSSYVEDMIPHCYSGYSVANEDDGTYNIGWEPLDSSSSRKRRDISNLMSEVEWFELITGTNEQNGGKDDHVRHKRAMDPISSSASGRNRRKKKRLLASKSPKVYTIADNALLPDGSILSCLERWRHQTMIDLRGFPYWGTITMYSGSGYVANLGYDQVTAYTVVSDLHSNGWIDVQTRAVFVEFTVYNANTNLFGIISIFIEFPPSSGAVTKVQFEASRFYIHLTGGQTLAHVLVIFFMMYFLYREGKLVYKQRWAYFKGFWNWVEVILIISEFLLIVLFLARLYEVDRNLLQLRENPNDYVGFQYAANVDALMTYVIGVLVFFYILRFLRLLRFNKNFLVIGKTLSRISAPILSFCLPFIAGFFAFALLAFSMFGSELEDYSSFIRTMVTQLSMTLGDFDFEAIFMVNPTVATLYFFSFIGLNVMVLMNMFIAIINDSYAEIQEETADIENEFEIIEYVTTKVTNVLPGHGAKVAPAKKKKRKHKQLPQKEAPNEQFSNELDLRGKRLENVLDSVEKCFEEDELVAERLCSVPKDKQHLIFIVLCLME</sequence>
<evidence type="ECO:0000256" key="2">
    <source>
        <dbReference type="ARBA" id="ARBA00007200"/>
    </source>
</evidence>
<comment type="similarity">
    <text evidence="2">Belongs to the polycystin family.</text>
</comment>
<dbReference type="GO" id="GO:0016020">
    <property type="term" value="C:membrane"/>
    <property type="evidence" value="ECO:0007669"/>
    <property type="project" value="UniProtKB-SubCell"/>
</dbReference>
<keyword evidence="10" id="KW-1185">Reference proteome</keyword>
<dbReference type="PROSITE" id="PS50095">
    <property type="entry name" value="PLAT"/>
    <property type="match status" value="1"/>
</dbReference>
<dbReference type="SMART" id="SM00303">
    <property type="entry name" value="GPS"/>
    <property type="match status" value="1"/>
</dbReference>
<evidence type="ECO:0000256" key="5">
    <source>
        <dbReference type="ARBA" id="ARBA00022989"/>
    </source>
</evidence>
<dbReference type="InterPro" id="IPR046338">
    <property type="entry name" value="GAIN_dom_sf"/>
</dbReference>
<dbReference type="SMART" id="SM00308">
    <property type="entry name" value="LH2"/>
    <property type="match status" value="1"/>
</dbReference>
<dbReference type="InterPro" id="IPR051223">
    <property type="entry name" value="Polycystin"/>
</dbReference>
<dbReference type="Gene3D" id="1.10.287.70">
    <property type="match status" value="1"/>
</dbReference>
<dbReference type="FunFam" id="1.10.287.70:FF:000086">
    <property type="entry name" value="Polycystic kidney disease 2"/>
    <property type="match status" value="1"/>
</dbReference>
<evidence type="ECO:0000256" key="3">
    <source>
        <dbReference type="ARBA" id="ARBA00022692"/>
    </source>
</evidence>
<dbReference type="SUPFAM" id="SSF49723">
    <property type="entry name" value="Lipase/lipooxygenase domain (PLAT/LH2 domain)"/>
    <property type="match status" value="1"/>
</dbReference>
<dbReference type="InterPro" id="IPR046791">
    <property type="entry name" value="Polycystin_dom"/>
</dbReference>
<dbReference type="OrthoDB" id="5964820at2759"/>
<dbReference type="Pfam" id="PF01477">
    <property type="entry name" value="PLAT"/>
    <property type="match status" value="1"/>
</dbReference>
<dbReference type="InterPro" id="IPR000203">
    <property type="entry name" value="GPS"/>
</dbReference>
<dbReference type="Gene3D" id="2.60.60.20">
    <property type="entry name" value="PLAT/LH2 domain"/>
    <property type="match status" value="1"/>
</dbReference>
<dbReference type="InterPro" id="IPR013122">
    <property type="entry name" value="PKD1_2_channel"/>
</dbReference>